<evidence type="ECO:0000313" key="2">
    <source>
        <dbReference type="Proteomes" id="UP000528457"/>
    </source>
</evidence>
<dbReference type="InParanoid" id="A0A7X0JVX1"/>
<comment type="caution">
    <text evidence="1">The sequence shown here is derived from an EMBL/GenBank/DDBJ whole genome shotgun (WGS) entry which is preliminary data.</text>
</comment>
<dbReference type="Proteomes" id="UP000528457">
    <property type="component" value="Unassembled WGS sequence"/>
</dbReference>
<protein>
    <submittedName>
        <fullName evidence="1">Uncharacterized protein</fullName>
    </submittedName>
</protein>
<accession>A0A7X0JVX1</accession>
<reference evidence="1 2" key="1">
    <citation type="submission" date="2020-08" db="EMBL/GenBank/DDBJ databases">
        <title>Genomic Encyclopedia of Type Strains, Phase IV (KMG-IV): sequencing the most valuable type-strain genomes for metagenomic binning, comparative biology and taxonomic classification.</title>
        <authorList>
            <person name="Goeker M."/>
        </authorList>
    </citation>
    <scope>NUCLEOTIDE SEQUENCE [LARGE SCALE GENOMIC DNA]</scope>
    <source>
        <strain evidence="1 2">DSM 22368</strain>
    </source>
</reference>
<keyword evidence="2" id="KW-1185">Reference proteome</keyword>
<name>A0A7X0JVX1_9GAMM</name>
<organism evidence="1 2">
    <name type="scientific">Pseudoteredinibacter isoporae</name>
    <dbReference type="NCBI Taxonomy" id="570281"/>
    <lineage>
        <taxon>Bacteria</taxon>
        <taxon>Pseudomonadati</taxon>
        <taxon>Pseudomonadota</taxon>
        <taxon>Gammaproteobacteria</taxon>
        <taxon>Cellvibrionales</taxon>
        <taxon>Cellvibrionaceae</taxon>
        <taxon>Pseudoteredinibacter</taxon>
    </lineage>
</organism>
<sequence>MLSNQTLVRRMNLVEMSDNGVFLENCAARIPLQGGGILPGASV</sequence>
<gene>
    <name evidence="1" type="ORF">HNR48_002983</name>
</gene>
<evidence type="ECO:0000313" key="1">
    <source>
        <dbReference type="EMBL" id="MBB6522698.1"/>
    </source>
</evidence>
<proteinExistence type="predicted"/>
<dbReference type="EMBL" id="JACHHT010000002">
    <property type="protein sequence ID" value="MBB6522698.1"/>
    <property type="molecule type" value="Genomic_DNA"/>
</dbReference>
<dbReference type="AlphaFoldDB" id="A0A7X0JVX1"/>